<gene>
    <name evidence="2" type="ORF">J2R98_001198</name>
</gene>
<accession>A0ABU0DSQ9</accession>
<protein>
    <recommendedName>
        <fullName evidence="4">Protein YoaJ</fullName>
    </recommendedName>
</protein>
<dbReference type="Proteomes" id="UP001236723">
    <property type="component" value="Unassembled WGS sequence"/>
</dbReference>
<comment type="caution">
    <text evidence="2">The sequence shown here is derived from an EMBL/GenBank/DDBJ whole genome shotgun (WGS) entry which is preliminary data.</text>
</comment>
<evidence type="ECO:0000256" key="1">
    <source>
        <dbReference type="SAM" id="Phobius"/>
    </source>
</evidence>
<reference evidence="2 3" key="1">
    <citation type="submission" date="2023-07" db="EMBL/GenBank/DDBJ databases">
        <title>Genomic Encyclopedia of Type Strains, Phase IV (KMG-IV): sequencing the most valuable type-strain genomes for metagenomic binning, comparative biology and taxonomic classification.</title>
        <authorList>
            <person name="Goeker M."/>
        </authorList>
    </citation>
    <scope>NUCLEOTIDE SEQUENCE [LARGE SCALE GENOMIC DNA]</scope>
    <source>
        <strain evidence="2 3">DSM 15448</strain>
    </source>
</reference>
<organism evidence="2 3">
    <name type="scientific">Alkalibacillus filiformis</name>
    <dbReference type="NCBI Taxonomy" id="200990"/>
    <lineage>
        <taxon>Bacteria</taxon>
        <taxon>Bacillati</taxon>
        <taxon>Bacillota</taxon>
        <taxon>Bacilli</taxon>
        <taxon>Bacillales</taxon>
        <taxon>Bacillaceae</taxon>
        <taxon>Alkalibacillus</taxon>
    </lineage>
</organism>
<keyword evidence="1" id="KW-0812">Transmembrane</keyword>
<feature type="transmembrane region" description="Helical" evidence="1">
    <location>
        <begin position="6"/>
        <end position="25"/>
    </location>
</feature>
<evidence type="ECO:0000313" key="2">
    <source>
        <dbReference type="EMBL" id="MDQ0351384.1"/>
    </source>
</evidence>
<proteinExistence type="predicted"/>
<evidence type="ECO:0000313" key="3">
    <source>
        <dbReference type="Proteomes" id="UP001236723"/>
    </source>
</evidence>
<keyword evidence="3" id="KW-1185">Reference proteome</keyword>
<name>A0ABU0DSQ9_9BACI</name>
<keyword evidence="1" id="KW-0472">Membrane</keyword>
<sequence length="29" mass="3155">MNKLVAGSIIIAVLICIVTIFVSMAQYGW</sequence>
<keyword evidence="1" id="KW-1133">Transmembrane helix</keyword>
<evidence type="ECO:0008006" key="4">
    <source>
        <dbReference type="Google" id="ProtNLM"/>
    </source>
</evidence>
<dbReference type="EMBL" id="JAUSUP010000002">
    <property type="protein sequence ID" value="MDQ0351384.1"/>
    <property type="molecule type" value="Genomic_DNA"/>
</dbReference>